<evidence type="ECO:0000313" key="3">
    <source>
        <dbReference type="Proteomes" id="UP001175000"/>
    </source>
</evidence>
<organism evidence="2 3">
    <name type="scientific">Immersiella caudata</name>
    <dbReference type="NCBI Taxonomy" id="314043"/>
    <lineage>
        <taxon>Eukaryota</taxon>
        <taxon>Fungi</taxon>
        <taxon>Dikarya</taxon>
        <taxon>Ascomycota</taxon>
        <taxon>Pezizomycotina</taxon>
        <taxon>Sordariomycetes</taxon>
        <taxon>Sordariomycetidae</taxon>
        <taxon>Sordariales</taxon>
        <taxon>Lasiosphaeriaceae</taxon>
        <taxon>Immersiella</taxon>
    </lineage>
</organism>
<feature type="compositionally biased region" description="Polar residues" evidence="1">
    <location>
        <begin position="151"/>
        <end position="166"/>
    </location>
</feature>
<feature type="compositionally biased region" description="Low complexity" evidence="1">
    <location>
        <begin position="102"/>
        <end position="121"/>
    </location>
</feature>
<comment type="caution">
    <text evidence="2">The sequence shown here is derived from an EMBL/GenBank/DDBJ whole genome shotgun (WGS) entry which is preliminary data.</text>
</comment>
<gene>
    <name evidence="2" type="ORF">B0T14DRAFT_42319</name>
</gene>
<dbReference type="AlphaFoldDB" id="A0AA39XF17"/>
<sequence length="223" mass="23849">MRHRVPLGHWHQWRRPVSLKGSSERREGEVSFWRAMHRAGDQTELALMHMSGDPSGRRYSNGPDAGRHAQTCLVCSSQLRTGSAGSPTPPKHCFCPLTFQDSSSPRSSQSSSSTSLGGSQSDEVQPAGPRKLGHSNLRPLEPEASAPDQLRYSTSEGAPSLSNPNRTLGCPSFLELPTLAGGTIDQPRGGPGSILPNTVQLHGIPVSCLSSQGLRCGETSCRT</sequence>
<reference evidence="2" key="1">
    <citation type="submission" date="2023-06" db="EMBL/GenBank/DDBJ databases">
        <title>Genome-scale phylogeny and comparative genomics of the fungal order Sordariales.</title>
        <authorList>
            <consortium name="Lawrence Berkeley National Laboratory"/>
            <person name="Hensen N."/>
            <person name="Bonometti L."/>
            <person name="Westerberg I."/>
            <person name="Brannstrom I.O."/>
            <person name="Guillou S."/>
            <person name="Cros-Aarteil S."/>
            <person name="Calhoun S."/>
            <person name="Haridas S."/>
            <person name="Kuo A."/>
            <person name="Mondo S."/>
            <person name="Pangilinan J."/>
            <person name="Riley R."/>
            <person name="Labutti K."/>
            <person name="Andreopoulos B."/>
            <person name="Lipzen A."/>
            <person name="Chen C."/>
            <person name="Yanf M."/>
            <person name="Daum C."/>
            <person name="Ng V."/>
            <person name="Clum A."/>
            <person name="Steindorff A."/>
            <person name="Ohm R."/>
            <person name="Martin F."/>
            <person name="Silar P."/>
            <person name="Natvig D."/>
            <person name="Lalanne C."/>
            <person name="Gautier V."/>
            <person name="Ament-Velasquez S.L."/>
            <person name="Kruys A."/>
            <person name="Hutchinson M.I."/>
            <person name="Powell A.J."/>
            <person name="Barry K."/>
            <person name="Miller A.N."/>
            <person name="Grigoriev I.V."/>
            <person name="Debuchy R."/>
            <person name="Gladieux P."/>
            <person name="Thoren M.H."/>
            <person name="Johannesson H."/>
        </authorList>
    </citation>
    <scope>NUCLEOTIDE SEQUENCE</scope>
    <source>
        <strain evidence="2">CBS 606.72</strain>
    </source>
</reference>
<keyword evidence="3" id="KW-1185">Reference proteome</keyword>
<proteinExistence type="predicted"/>
<evidence type="ECO:0000256" key="1">
    <source>
        <dbReference type="SAM" id="MobiDB-lite"/>
    </source>
</evidence>
<feature type="region of interest" description="Disordered" evidence="1">
    <location>
        <begin position="100"/>
        <end position="166"/>
    </location>
</feature>
<evidence type="ECO:0000313" key="2">
    <source>
        <dbReference type="EMBL" id="KAK0632758.1"/>
    </source>
</evidence>
<protein>
    <submittedName>
        <fullName evidence="2">Uncharacterized protein</fullName>
    </submittedName>
</protein>
<name>A0AA39XF17_9PEZI</name>
<dbReference type="EMBL" id="JAULSU010000001">
    <property type="protein sequence ID" value="KAK0632758.1"/>
    <property type="molecule type" value="Genomic_DNA"/>
</dbReference>
<dbReference type="Proteomes" id="UP001175000">
    <property type="component" value="Unassembled WGS sequence"/>
</dbReference>
<accession>A0AA39XF17</accession>